<evidence type="ECO:0000256" key="5">
    <source>
        <dbReference type="ARBA" id="ARBA00023012"/>
    </source>
</evidence>
<keyword evidence="6" id="KW-0812">Transmembrane</keyword>
<keyword evidence="3" id="KW-0808">Transferase</keyword>
<evidence type="ECO:0000256" key="6">
    <source>
        <dbReference type="SAM" id="Phobius"/>
    </source>
</evidence>
<feature type="transmembrane region" description="Helical" evidence="6">
    <location>
        <begin position="37"/>
        <end position="55"/>
    </location>
</feature>
<protein>
    <recommendedName>
        <fullName evidence="2">histidine kinase</fullName>
        <ecNumber evidence="2">2.7.13.3</ecNumber>
    </recommendedName>
</protein>
<dbReference type="InterPro" id="IPR036890">
    <property type="entry name" value="HATPase_C_sf"/>
</dbReference>
<dbReference type="PANTHER" id="PTHR24421">
    <property type="entry name" value="NITRATE/NITRITE SENSOR PROTEIN NARX-RELATED"/>
    <property type="match status" value="1"/>
</dbReference>
<evidence type="ECO:0000256" key="1">
    <source>
        <dbReference type="ARBA" id="ARBA00000085"/>
    </source>
</evidence>
<evidence type="ECO:0000313" key="8">
    <source>
        <dbReference type="EMBL" id="NYS49378.1"/>
    </source>
</evidence>
<dbReference type="GO" id="GO:0046983">
    <property type="term" value="F:protein dimerization activity"/>
    <property type="evidence" value="ECO:0007669"/>
    <property type="project" value="InterPro"/>
</dbReference>
<name>A0A7Z0LDD2_9STRE</name>
<dbReference type="Gene3D" id="1.20.5.1930">
    <property type="match status" value="1"/>
</dbReference>
<evidence type="ECO:0000259" key="7">
    <source>
        <dbReference type="Pfam" id="PF07730"/>
    </source>
</evidence>
<keyword evidence="9" id="KW-1185">Reference proteome</keyword>
<feature type="transmembrane region" description="Helical" evidence="6">
    <location>
        <begin position="67"/>
        <end position="89"/>
    </location>
</feature>
<sequence>MKKFWIFHYRKINSLFFVGLLFLYFPFYYAQYSSFPLLYIGMTLAFAVLYISLLYTDHPGYSCLAWFYLIAYIFSGFFFANPLQTLFIFNLSNLISWHYKDESWNYRTISYAISIGVIFIWSILAPIAIEVKVASIILHLFGLALLFGNLAEVKKEKMEAKMRQQNESINLLLAENERNRISQDLHDTLGHVFAMMAIKAELSQTLIQQDLKDQALQEVRDLQQISKQSMADVRQLVEQVNTHTIHQELQILQQMLELAQIQLTIEGQELANSLSPHKQTLVSMILRELANNLIKHSQAQTCNLLFTQNQKHICLTYQDNGIGFQKFTGTELHSVRKRLIPIKGDIHFVSLANPTQINIQIPLEEDYP</sequence>
<keyword evidence="5" id="KW-0902">Two-component regulatory system</keyword>
<keyword evidence="4 8" id="KW-0418">Kinase</keyword>
<dbReference type="PANTHER" id="PTHR24421:SF63">
    <property type="entry name" value="SENSOR HISTIDINE KINASE DESK"/>
    <property type="match status" value="1"/>
</dbReference>
<dbReference type="EC" id="2.7.13.3" evidence="2"/>
<dbReference type="Proteomes" id="UP000563349">
    <property type="component" value="Unassembled WGS sequence"/>
</dbReference>
<gene>
    <name evidence="8" type="ORF">HZY93_05275</name>
</gene>
<comment type="caution">
    <text evidence="8">The sequence shown here is derived from an EMBL/GenBank/DDBJ whole genome shotgun (WGS) entry which is preliminary data.</text>
</comment>
<dbReference type="RefSeq" id="WP_179923964.1">
    <property type="nucleotide sequence ID" value="NZ_CP128228.1"/>
</dbReference>
<keyword evidence="6" id="KW-0472">Membrane</keyword>
<dbReference type="GO" id="GO:0000155">
    <property type="term" value="F:phosphorelay sensor kinase activity"/>
    <property type="evidence" value="ECO:0007669"/>
    <property type="project" value="InterPro"/>
</dbReference>
<dbReference type="EMBL" id="JACBYG010000056">
    <property type="protein sequence ID" value="NYS49378.1"/>
    <property type="molecule type" value="Genomic_DNA"/>
</dbReference>
<dbReference type="Gene3D" id="3.30.565.10">
    <property type="entry name" value="Histidine kinase-like ATPase, C-terminal domain"/>
    <property type="match status" value="1"/>
</dbReference>
<feature type="transmembrane region" description="Helical" evidence="6">
    <location>
        <begin position="135"/>
        <end position="153"/>
    </location>
</feature>
<comment type="catalytic activity">
    <reaction evidence="1">
        <text>ATP + protein L-histidine = ADP + protein N-phospho-L-histidine.</text>
        <dbReference type="EC" id="2.7.13.3"/>
    </reaction>
</comment>
<dbReference type="AlphaFoldDB" id="A0A7Z0LDD2"/>
<reference evidence="8 9" key="1">
    <citation type="submission" date="2020-07" db="EMBL/GenBank/DDBJ databases">
        <title>MOT database genomes.</title>
        <authorList>
            <person name="Joseph S."/>
            <person name="Aduse-Opoku J."/>
            <person name="Hashim A."/>
            <person name="Wade W."/>
            <person name="Curtis M."/>
        </authorList>
    </citation>
    <scope>NUCLEOTIDE SEQUENCE [LARGE SCALE GENOMIC DNA]</scope>
    <source>
        <strain evidence="8 9">CCW311</strain>
    </source>
</reference>
<dbReference type="GO" id="GO:0016020">
    <property type="term" value="C:membrane"/>
    <property type="evidence" value="ECO:0007669"/>
    <property type="project" value="InterPro"/>
</dbReference>
<dbReference type="Pfam" id="PF07730">
    <property type="entry name" value="HisKA_3"/>
    <property type="match status" value="1"/>
</dbReference>
<feature type="domain" description="Signal transduction histidine kinase subgroup 3 dimerisation and phosphoacceptor" evidence="7">
    <location>
        <begin position="177"/>
        <end position="241"/>
    </location>
</feature>
<dbReference type="InterPro" id="IPR011712">
    <property type="entry name" value="Sig_transdc_His_kin_sub3_dim/P"/>
</dbReference>
<dbReference type="InterPro" id="IPR050482">
    <property type="entry name" value="Sensor_HK_TwoCompSys"/>
</dbReference>
<accession>A0A7Z0LDD2</accession>
<evidence type="ECO:0000256" key="2">
    <source>
        <dbReference type="ARBA" id="ARBA00012438"/>
    </source>
</evidence>
<evidence type="ECO:0000256" key="4">
    <source>
        <dbReference type="ARBA" id="ARBA00022777"/>
    </source>
</evidence>
<organism evidence="8 9">
    <name type="scientific">Streptococcus danieliae</name>
    <dbReference type="NCBI Taxonomy" id="747656"/>
    <lineage>
        <taxon>Bacteria</taxon>
        <taxon>Bacillati</taxon>
        <taxon>Bacillota</taxon>
        <taxon>Bacilli</taxon>
        <taxon>Lactobacillales</taxon>
        <taxon>Streptococcaceae</taxon>
        <taxon>Streptococcus</taxon>
    </lineage>
</organism>
<dbReference type="SUPFAM" id="SSF55874">
    <property type="entry name" value="ATPase domain of HSP90 chaperone/DNA topoisomerase II/histidine kinase"/>
    <property type="match status" value="1"/>
</dbReference>
<feature type="transmembrane region" description="Helical" evidence="6">
    <location>
        <begin position="12"/>
        <end position="30"/>
    </location>
</feature>
<proteinExistence type="predicted"/>
<evidence type="ECO:0000313" key="9">
    <source>
        <dbReference type="Proteomes" id="UP000563349"/>
    </source>
</evidence>
<evidence type="ECO:0000256" key="3">
    <source>
        <dbReference type="ARBA" id="ARBA00022679"/>
    </source>
</evidence>
<feature type="transmembrane region" description="Helical" evidence="6">
    <location>
        <begin position="109"/>
        <end position="129"/>
    </location>
</feature>
<keyword evidence="6" id="KW-1133">Transmembrane helix</keyword>